<feature type="non-terminal residue" evidence="1">
    <location>
        <position position="70"/>
    </location>
</feature>
<dbReference type="Proteomes" id="UP000789508">
    <property type="component" value="Unassembled WGS sequence"/>
</dbReference>
<comment type="caution">
    <text evidence="1">The sequence shown here is derived from an EMBL/GenBank/DDBJ whole genome shotgun (WGS) entry which is preliminary data.</text>
</comment>
<organism evidence="1 2">
    <name type="scientific">Ambispora leptoticha</name>
    <dbReference type="NCBI Taxonomy" id="144679"/>
    <lineage>
        <taxon>Eukaryota</taxon>
        <taxon>Fungi</taxon>
        <taxon>Fungi incertae sedis</taxon>
        <taxon>Mucoromycota</taxon>
        <taxon>Glomeromycotina</taxon>
        <taxon>Glomeromycetes</taxon>
        <taxon>Archaeosporales</taxon>
        <taxon>Ambisporaceae</taxon>
        <taxon>Ambispora</taxon>
    </lineage>
</organism>
<reference evidence="1" key="1">
    <citation type="submission" date="2021-06" db="EMBL/GenBank/DDBJ databases">
        <authorList>
            <person name="Kallberg Y."/>
            <person name="Tangrot J."/>
            <person name="Rosling A."/>
        </authorList>
    </citation>
    <scope>NUCLEOTIDE SEQUENCE</scope>
    <source>
        <strain evidence="1">FL130A</strain>
    </source>
</reference>
<sequence>MKMNAKDLVTNMMVLPRYAKKLINEYWSEYWNEYWSKNWTMIYLWYQHAHQSEESIPGDMKLQSFSILVF</sequence>
<name>A0A9N9B0A7_9GLOM</name>
<keyword evidence="2" id="KW-1185">Reference proteome</keyword>
<dbReference type="AlphaFoldDB" id="A0A9N9B0A7"/>
<protein>
    <submittedName>
        <fullName evidence="1">2958_t:CDS:1</fullName>
    </submittedName>
</protein>
<proteinExistence type="predicted"/>
<evidence type="ECO:0000313" key="1">
    <source>
        <dbReference type="EMBL" id="CAG8548000.1"/>
    </source>
</evidence>
<accession>A0A9N9B0A7</accession>
<dbReference type="EMBL" id="CAJVPS010001700">
    <property type="protein sequence ID" value="CAG8548000.1"/>
    <property type="molecule type" value="Genomic_DNA"/>
</dbReference>
<gene>
    <name evidence="1" type="ORF">ALEPTO_LOCUS5737</name>
</gene>
<evidence type="ECO:0000313" key="2">
    <source>
        <dbReference type="Proteomes" id="UP000789508"/>
    </source>
</evidence>